<evidence type="ECO:0000313" key="2">
    <source>
        <dbReference type="Proteomes" id="UP000007517"/>
    </source>
</evidence>
<sequence length="145" mass="15616">MSAVKEHDTAEPVRVCLIGCTGLLGDIVLDALRRDPRITVVARVDSAAELGNPADSAPPLDELDLVVWNCADESRVPEWLDGVRSTPRVLAVVEDGRAAALWELAPRRTALGSLSPLLLAEVIRTGALHTSSGRTEFRTETQELP</sequence>
<dbReference type="InterPro" id="IPR036291">
    <property type="entry name" value="NAD(P)-bd_dom_sf"/>
</dbReference>
<organism evidence="1 2">
    <name type="scientific">Blastococcus saxobsidens (strain DD2)</name>
    <dbReference type="NCBI Taxonomy" id="1146883"/>
    <lineage>
        <taxon>Bacteria</taxon>
        <taxon>Bacillati</taxon>
        <taxon>Actinomycetota</taxon>
        <taxon>Actinomycetes</taxon>
        <taxon>Geodermatophilales</taxon>
        <taxon>Geodermatophilaceae</taxon>
        <taxon>Blastococcus</taxon>
    </lineage>
</organism>
<proteinExistence type="predicted"/>
<keyword evidence="2" id="KW-1185">Reference proteome</keyword>
<name>H6RQ76_BLASD</name>
<protein>
    <submittedName>
        <fullName evidence="1">Uncharacterized protein</fullName>
    </submittedName>
</protein>
<accession>H6RQ76</accession>
<reference evidence="2" key="2">
    <citation type="submission" date="2012-02" db="EMBL/GenBank/DDBJ databases">
        <title>Complete genome sequence of Blastococcus saxobsidens strain DD2.</title>
        <authorList>
            <person name="Genoscope."/>
        </authorList>
    </citation>
    <scope>NUCLEOTIDE SEQUENCE [LARGE SCALE GENOMIC DNA]</scope>
    <source>
        <strain evidence="2">DD2</strain>
    </source>
</reference>
<dbReference type="SUPFAM" id="SSF51735">
    <property type="entry name" value="NAD(P)-binding Rossmann-fold domains"/>
    <property type="match status" value="1"/>
</dbReference>
<dbReference type="STRING" id="1146883.BLASA_3174"/>
<reference evidence="1 2" key="1">
    <citation type="journal article" date="2012" name="J. Bacteriol.">
        <title>Genome Sequence of Blastococcus saxobsidens DD2, a Stone-Inhabiting Bacterium.</title>
        <authorList>
            <person name="Chouaia B."/>
            <person name="Crotti E."/>
            <person name="Brusetti L."/>
            <person name="Daffonchio D."/>
            <person name="Essoussi I."/>
            <person name="Nouioui I."/>
            <person name="Sbissi I."/>
            <person name="Ghodhbane-Gtari F."/>
            <person name="Gtari M."/>
            <person name="Vacherie B."/>
            <person name="Barbe V."/>
            <person name="Medigue C."/>
            <person name="Gury J."/>
            <person name="Pujic P."/>
            <person name="Normand P."/>
        </authorList>
    </citation>
    <scope>NUCLEOTIDE SEQUENCE [LARGE SCALE GENOMIC DNA]</scope>
    <source>
        <strain evidence="1 2">DD2</strain>
    </source>
</reference>
<dbReference type="KEGG" id="bsd:BLASA_3174"/>
<dbReference type="EMBL" id="FO117623">
    <property type="protein sequence ID" value="CCG04043.1"/>
    <property type="molecule type" value="Genomic_DNA"/>
</dbReference>
<dbReference type="AlphaFoldDB" id="H6RQ76"/>
<evidence type="ECO:0000313" key="1">
    <source>
        <dbReference type="EMBL" id="CCG04043.1"/>
    </source>
</evidence>
<dbReference type="HOGENOM" id="CLU_1783146_0_0_11"/>
<dbReference type="RefSeq" id="WP_014376923.1">
    <property type="nucleotide sequence ID" value="NC_016943.1"/>
</dbReference>
<gene>
    <name evidence="1" type="ordered locus">BLASA_3174</name>
</gene>
<dbReference type="Proteomes" id="UP000007517">
    <property type="component" value="Chromosome"/>
</dbReference>
<dbReference type="OrthoDB" id="5193217at2"/>